<proteinExistence type="predicted"/>
<feature type="compositionally biased region" description="Acidic residues" evidence="5">
    <location>
        <begin position="1"/>
        <end position="14"/>
    </location>
</feature>
<feature type="region of interest" description="Disordered" evidence="5">
    <location>
        <begin position="379"/>
        <end position="408"/>
    </location>
</feature>
<organism evidence="7 8">
    <name type="scientific">Ostreococcus lucimarinus (strain CCE9901)</name>
    <dbReference type="NCBI Taxonomy" id="436017"/>
    <lineage>
        <taxon>Eukaryota</taxon>
        <taxon>Viridiplantae</taxon>
        <taxon>Chlorophyta</taxon>
        <taxon>Mamiellophyceae</taxon>
        <taxon>Mamiellales</taxon>
        <taxon>Bathycoccaceae</taxon>
        <taxon>Ostreococcus</taxon>
    </lineage>
</organism>
<protein>
    <recommendedName>
        <fullName evidence="6">Plus3 domain-containing protein</fullName>
    </recommendedName>
</protein>
<dbReference type="GO" id="GO:0016593">
    <property type="term" value="C:Cdc73/Paf1 complex"/>
    <property type="evidence" value="ECO:0007669"/>
    <property type="project" value="TreeGrafter"/>
</dbReference>
<dbReference type="PANTHER" id="PTHR13115:SF8">
    <property type="entry name" value="RNA POLYMERASE-ASSOCIATED PROTEIN RTF1 HOMOLOG"/>
    <property type="match status" value="1"/>
</dbReference>
<evidence type="ECO:0000259" key="6">
    <source>
        <dbReference type="PROSITE" id="PS51360"/>
    </source>
</evidence>
<dbReference type="EMBL" id="CP000600">
    <property type="protein sequence ID" value="ABP00959.1"/>
    <property type="molecule type" value="Genomic_DNA"/>
</dbReference>
<gene>
    <name evidence="7" type="primary">PAFD3501</name>
    <name evidence="7" type="ORF">OSTLU_25826</name>
</gene>
<feature type="domain" description="Plus3" evidence="6">
    <location>
        <begin position="175"/>
        <end position="315"/>
    </location>
</feature>
<dbReference type="SMART" id="SM00719">
    <property type="entry name" value="Plus3"/>
    <property type="match status" value="1"/>
</dbReference>
<dbReference type="PANTHER" id="PTHR13115">
    <property type="entry name" value="RNA POLYMERASE-ASSOCIATED PROTEIN RTF1 HOMOLOG"/>
    <property type="match status" value="1"/>
</dbReference>
<sequence length="576" mass="64069">MASDDEARDDDDFDVLAAAGSSDDDADADDFDDGYGSDLMGDAADRARLASLNELEREEIMLERADARKRLESRRAIIAAARSKELELARKKTGARAISSKQRDELEALERIAEAKKRKERSRRVFGDLSEDEEEFGGAASESEDKERVARPRRKKRETRADVDLEAEYASSDVPATRDEIASVTVKRHQLEQWVNEPYFEAAVTNCLTRVGIGLNKEGQNVYRLVEIAGVADGKYKQYSLKKYEYLANKPPTQKWLILRWGKSEKTFRLSEVSNSDVQDAEWKAWVAHCAQAGCTPITARDVKKCLQGLEEAKNYRYTSDDVTKILAEKREKQGTRHNLLFEKEQIKAAIAHAEAENDLDKVEELRQRFDEVDREIKDKLQQRSGSTQDALANINRRNEIQNSEKLSKRASEQVAKLKAGVLNTGSGDPFSRRPTRLTTYWDMGAGAAERSATAAEEEEAAAATAAALATDGGDEEDDIFLTAGVDAQQSEKELVDVLQQAHRETVGSLNIDLSRLDAPADADALRLKTTKSVLDRGAVLLKSAYDAQRAEQLATQPPGKAFTVAEYLAEFVAPT</sequence>
<evidence type="ECO:0000256" key="1">
    <source>
        <dbReference type="ARBA" id="ARBA00004123"/>
    </source>
</evidence>
<dbReference type="RefSeq" id="XP_001422642.1">
    <property type="nucleotide sequence ID" value="XM_001422605.1"/>
</dbReference>
<dbReference type="Gene3D" id="3.90.70.200">
    <property type="entry name" value="Plus-3 domain"/>
    <property type="match status" value="1"/>
</dbReference>
<dbReference type="Gramene" id="ABP00959">
    <property type="protein sequence ID" value="ABP00959"/>
    <property type="gene ID" value="OSTLU_25826"/>
</dbReference>
<keyword evidence="3" id="KW-0804">Transcription</keyword>
<evidence type="ECO:0000256" key="3">
    <source>
        <dbReference type="ARBA" id="ARBA00023163"/>
    </source>
</evidence>
<dbReference type="GO" id="GO:0003677">
    <property type="term" value="F:DNA binding"/>
    <property type="evidence" value="ECO:0007669"/>
    <property type="project" value="InterPro"/>
</dbReference>
<dbReference type="STRING" id="436017.A4SAP2"/>
<dbReference type="GO" id="GO:1990269">
    <property type="term" value="F:RNA polymerase II C-terminal domain phosphoserine binding"/>
    <property type="evidence" value="ECO:0007669"/>
    <property type="project" value="TreeGrafter"/>
</dbReference>
<reference evidence="7 8" key="1">
    <citation type="journal article" date="2007" name="Proc. Natl. Acad. Sci. U.S.A.">
        <title>The tiny eukaryote Ostreococcus provides genomic insights into the paradox of plankton speciation.</title>
        <authorList>
            <person name="Palenik B."/>
            <person name="Grimwood J."/>
            <person name="Aerts A."/>
            <person name="Rouze P."/>
            <person name="Salamov A."/>
            <person name="Putnam N."/>
            <person name="Dupont C."/>
            <person name="Jorgensen R."/>
            <person name="Derelle E."/>
            <person name="Rombauts S."/>
            <person name="Zhou K."/>
            <person name="Otillar R."/>
            <person name="Merchant S.S."/>
            <person name="Podell S."/>
            <person name="Gaasterland T."/>
            <person name="Napoli C."/>
            <person name="Gendler K."/>
            <person name="Manuell A."/>
            <person name="Tai V."/>
            <person name="Vallon O."/>
            <person name="Piganeau G."/>
            <person name="Jancek S."/>
            <person name="Heijde M."/>
            <person name="Jabbari K."/>
            <person name="Bowler C."/>
            <person name="Lohr M."/>
            <person name="Robbens S."/>
            <person name="Werner G."/>
            <person name="Dubchak I."/>
            <person name="Pazour G.J."/>
            <person name="Ren Q."/>
            <person name="Paulsen I."/>
            <person name="Delwiche C."/>
            <person name="Schmutz J."/>
            <person name="Rokhsar D."/>
            <person name="Van de Peer Y."/>
            <person name="Moreau H."/>
            <person name="Grigoriev I.V."/>
        </authorList>
    </citation>
    <scope>NUCLEOTIDE SEQUENCE [LARGE SCALE GENOMIC DNA]</scope>
    <source>
        <strain evidence="7 8">CCE9901</strain>
    </source>
</reference>
<evidence type="ECO:0000256" key="2">
    <source>
        <dbReference type="ARBA" id="ARBA00023015"/>
    </source>
</evidence>
<dbReference type="HOGENOM" id="CLU_034150_0_0_1"/>
<evidence type="ECO:0000256" key="5">
    <source>
        <dbReference type="SAM" id="MobiDB-lite"/>
    </source>
</evidence>
<dbReference type="Proteomes" id="UP000001568">
    <property type="component" value="Chromosome 20"/>
</dbReference>
<dbReference type="InterPro" id="IPR036128">
    <property type="entry name" value="Plus3-like_sf"/>
</dbReference>
<comment type="subcellular location">
    <subcellularLocation>
        <location evidence="1">Nucleus</location>
    </subcellularLocation>
</comment>
<dbReference type="SUPFAM" id="SSF159042">
    <property type="entry name" value="Plus3-like"/>
    <property type="match status" value="1"/>
</dbReference>
<dbReference type="eggNOG" id="KOG2402">
    <property type="taxonomic scope" value="Eukaryota"/>
</dbReference>
<dbReference type="InterPro" id="IPR004343">
    <property type="entry name" value="Plus-3_dom"/>
</dbReference>
<keyword evidence="8" id="KW-1185">Reference proteome</keyword>
<evidence type="ECO:0000256" key="4">
    <source>
        <dbReference type="ARBA" id="ARBA00023242"/>
    </source>
</evidence>
<evidence type="ECO:0000313" key="7">
    <source>
        <dbReference type="EMBL" id="ABP00959.1"/>
    </source>
</evidence>
<feature type="compositionally biased region" description="Acidic residues" evidence="5">
    <location>
        <begin position="22"/>
        <end position="34"/>
    </location>
</feature>
<dbReference type="GeneID" id="5006528"/>
<accession>A4SAP2</accession>
<dbReference type="AlphaFoldDB" id="A4SAP2"/>
<dbReference type="PROSITE" id="PS51360">
    <property type="entry name" value="PLUS3"/>
    <property type="match status" value="1"/>
</dbReference>
<name>A4SAP2_OSTLU</name>
<dbReference type="KEGG" id="olu:OSTLU_25826"/>
<keyword evidence="4" id="KW-0539">Nucleus</keyword>
<dbReference type="OMA" id="SPKHKPF"/>
<feature type="region of interest" description="Disordered" evidence="5">
    <location>
        <begin position="1"/>
        <end position="34"/>
    </location>
</feature>
<dbReference type="OrthoDB" id="166375at2759"/>
<dbReference type="Pfam" id="PF03126">
    <property type="entry name" value="Plus-3"/>
    <property type="match status" value="1"/>
</dbReference>
<evidence type="ECO:0000313" key="8">
    <source>
        <dbReference type="Proteomes" id="UP000001568"/>
    </source>
</evidence>
<feature type="region of interest" description="Disordered" evidence="5">
    <location>
        <begin position="132"/>
        <end position="157"/>
    </location>
</feature>
<keyword evidence="2" id="KW-0805">Transcription regulation</keyword>